<gene>
    <name evidence="1" type="ORF">H9636_16080</name>
</gene>
<evidence type="ECO:0000313" key="2">
    <source>
        <dbReference type="Proteomes" id="UP000640930"/>
    </source>
</evidence>
<protein>
    <submittedName>
        <fullName evidence="1">Uncharacterized protein</fullName>
    </submittedName>
</protein>
<sequence>MTIDEHIIANDVLREVSELLPTPFLKEHLVNQTTKGLAKYGTTVNVDDYDVFGWIDHNIQELIDSTVYYKATIKKIEKQYGFEGVHARIIRILEREIRENIKKLESLELFRNHYMEESK</sequence>
<organism evidence="1 2">
    <name type="scientific">Ureibacillus galli</name>
    <dbReference type="NCBI Taxonomy" id="2762222"/>
    <lineage>
        <taxon>Bacteria</taxon>
        <taxon>Bacillati</taxon>
        <taxon>Bacillota</taxon>
        <taxon>Bacilli</taxon>
        <taxon>Bacillales</taxon>
        <taxon>Caryophanaceae</taxon>
        <taxon>Ureibacillus</taxon>
    </lineage>
</organism>
<evidence type="ECO:0000313" key="1">
    <source>
        <dbReference type="EMBL" id="MBD8028167.1"/>
    </source>
</evidence>
<reference evidence="1 2" key="1">
    <citation type="submission" date="2020-08" db="EMBL/GenBank/DDBJ databases">
        <title>A Genomic Blueprint of the Chicken Gut Microbiome.</title>
        <authorList>
            <person name="Gilroy R."/>
            <person name="Ravi A."/>
            <person name="Getino M."/>
            <person name="Pursley I."/>
            <person name="Horton D.L."/>
            <person name="Alikhan N.-F."/>
            <person name="Baker D."/>
            <person name="Gharbi K."/>
            <person name="Hall N."/>
            <person name="Watson M."/>
            <person name="Adriaenssens E.M."/>
            <person name="Foster-Nyarko E."/>
            <person name="Jarju S."/>
            <person name="Secka A."/>
            <person name="Antonio M."/>
            <person name="Oren A."/>
            <person name="Chaudhuri R."/>
            <person name="La Ragione R.M."/>
            <person name="Hildebrand F."/>
            <person name="Pallen M.J."/>
        </authorList>
    </citation>
    <scope>NUCLEOTIDE SEQUENCE [LARGE SCALE GENOMIC DNA]</scope>
    <source>
        <strain evidence="1 2">Re31</strain>
    </source>
</reference>
<dbReference type="EMBL" id="JACSQA010000032">
    <property type="protein sequence ID" value="MBD8028167.1"/>
    <property type="molecule type" value="Genomic_DNA"/>
</dbReference>
<dbReference type="Proteomes" id="UP000640930">
    <property type="component" value="Unassembled WGS sequence"/>
</dbReference>
<proteinExistence type="predicted"/>
<keyword evidence="2" id="KW-1185">Reference proteome</keyword>
<dbReference type="RefSeq" id="WP_191708578.1">
    <property type="nucleotide sequence ID" value="NZ_JACSQA010000032.1"/>
</dbReference>
<accession>A0ABR8XFZ6</accession>
<name>A0ABR8XFZ6_9BACL</name>
<comment type="caution">
    <text evidence="1">The sequence shown here is derived from an EMBL/GenBank/DDBJ whole genome shotgun (WGS) entry which is preliminary data.</text>
</comment>